<dbReference type="InterPro" id="IPR003442">
    <property type="entry name" value="T6A_TsaE"/>
</dbReference>
<keyword evidence="5" id="KW-0819">tRNA processing</keyword>
<keyword evidence="7" id="KW-0547">Nucleotide-binding</keyword>
<dbReference type="AlphaFoldDB" id="A0A5C7EWA2"/>
<dbReference type="Proteomes" id="UP000321201">
    <property type="component" value="Unassembled WGS sequence"/>
</dbReference>
<keyword evidence="8" id="KW-0067">ATP-binding</keyword>
<dbReference type="InterPro" id="IPR027417">
    <property type="entry name" value="P-loop_NTPase"/>
</dbReference>
<dbReference type="Pfam" id="PF02367">
    <property type="entry name" value="TsaE"/>
    <property type="match status" value="1"/>
</dbReference>
<dbReference type="OrthoDB" id="9800307at2"/>
<evidence type="ECO:0000256" key="6">
    <source>
        <dbReference type="ARBA" id="ARBA00022723"/>
    </source>
</evidence>
<keyword evidence="4" id="KW-0963">Cytoplasm</keyword>
<keyword evidence="6" id="KW-0479">Metal-binding</keyword>
<evidence type="ECO:0000256" key="7">
    <source>
        <dbReference type="ARBA" id="ARBA00022741"/>
    </source>
</evidence>
<gene>
    <name evidence="11" type="primary">tsaE</name>
    <name evidence="11" type="ORF">FR698_10320</name>
</gene>
<reference evidence="11 12" key="1">
    <citation type="submission" date="2019-08" db="EMBL/GenBank/DDBJ databases">
        <title>Pelomicrobium methylotrophicum gen. nov., sp. nov. a moderately thermophilic, facultatively anaerobic, lithoautotrophic and methylotrophic bacterium isolated from a terrestrial mud volcano.</title>
        <authorList>
            <person name="Slobodkina G.B."/>
            <person name="Merkel A.Y."/>
            <person name="Slobodkin A.I."/>
        </authorList>
    </citation>
    <scope>NUCLEOTIDE SEQUENCE [LARGE SCALE GENOMIC DNA]</scope>
    <source>
        <strain evidence="11 12">SM250</strain>
    </source>
</reference>
<accession>A0A5C7EWA2</accession>
<evidence type="ECO:0000256" key="5">
    <source>
        <dbReference type="ARBA" id="ARBA00022694"/>
    </source>
</evidence>
<dbReference type="GO" id="GO:0005524">
    <property type="term" value="F:ATP binding"/>
    <property type="evidence" value="ECO:0007669"/>
    <property type="project" value="UniProtKB-KW"/>
</dbReference>
<comment type="caution">
    <text evidence="11">The sequence shown here is derived from an EMBL/GenBank/DDBJ whole genome shotgun (WGS) entry which is preliminary data.</text>
</comment>
<dbReference type="NCBIfam" id="TIGR00150">
    <property type="entry name" value="T6A_YjeE"/>
    <property type="match status" value="1"/>
</dbReference>
<evidence type="ECO:0000256" key="8">
    <source>
        <dbReference type="ARBA" id="ARBA00022840"/>
    </source>
</evidence>
<dbReference type="PANTHER" id="PTHR33540:SF2">
    <property type="entry name" value="TRNA THREONYLCARBAMOYLADENOSINE BIOSYNTHESIS PROTEIN TSAE"/>
    <property type="match status" value="1"/>
</dbReference>
<dbReference type="GO" id="GO:0005737">
    <property type="term" value="C:cytoplasm"/>
    <property type="evidence" value="ECO:0007669"/>
    <property type="project" value="UniProtKB-SubCell"/>
</dbReference>
<evidence type="ECO:0000256" key="10">
    <source>
        <dbReference type="ARBA" id="ARBA00032441"/>
    </source>
</evidence>
<keyword evidence="12" id="KW-1185">Reference proteome</keyword>
<dbReference type="EMBL" id="VPFL01000013">
    <property type="protein sequence ID" value="TXF11491.1"/>
    <property type="molecule type" value="Genomic_DNA"/>
</dbReference>
<dbReference type="PANTHER" id="PTHR33540">
    <property type="entry name" value="TRNA THREONYLCARBAMOYLADENOSINE BIOSYNTHESIS PROTEIN TSAE"/>
    <property type="match status" value="1"/>
</dbReference>
<sequence>MGDANALKSELAAPTLDGLNERGAFKPRTTKGIALHTCHDNEARPAFSRFLPDEPATLSLGAALAECIAPGLRLYLGGDLGAGKTTLVRGLLRGLGYRGKVKSPTFTLVELYAISSLDLYHFDFYRFDDPVEWEHAGFREYFNPRSVCVVEWPDKAAGILPPPDLDLRLVFHGSGRIVHAVGNTDRGHQCIQRLKAHYKD</sequence>
<dbReference type="GO" id="GO:0046872">
    <property type="term" value="F:metal ion binding"/>
    <property type="evidence" value="ECO:0007669"/>
    <property type="project" value="UniProtKB-KW"/>
</dbReference>
<dbReference type="GO" id="GO:0016740">
    <property type="term" value="F:transferase activity"/>
    <property type="evidence" value="ECO:0007669"/>
    <property type="project" value="UniProtKB-KW"/>
</dbReference>
<keyword evidence="11" id="KW-0808">Transferase</keyword>
<evidence type="ECO:0000256" key="2">
    <source>
        <dbReference type="ARBA" id="ARBA00007599"/>
    </source>
</evidence>
<evidence type="ECO:0000256" key="1">
    <source>
        <dbReference type="ARBA" id="ARBA00004496"/>
    </source>
</evidence>
<evidence type="ECO:0000256" key="4">
    <source>
        <dbReference type="ARBA" id="ARBA00022490"/>
    </source>
</evidence>
<comment type="similarity">
    <text evidence="2">Belongs to the TsaE family.</text>
</comment>
<keyword evidence="9" id="KW-0460">Magnesium</keyword>
<dbReference type="FunCoup" id="A0A5C7EWA2">
    <property type="interactions" value="288"/>
</dbReference>
<proteinExistence type="inferred from homology"/>
<name>A0A5C7EWA2_9PROT</name>
<dbReference type="SUPFAM" id="SSF52540">
    <property type="entry name" value="P-loop containing nucleoside triphosphate hydrolases"/>
    <property type="match status" value="1"/>
</dbReference>
<evidence type="ECO:0000313" key="12">
    <source>
        <dbReference type="Proteomes" id="UP000321201"/>
    </source>
</evidence>
<protein>
    <recommendedName>
        <fullName evidence="3">tRNA threonylcarbamoyladenosine biosynthesis protein TsaE</fullName>
    </recommendedName>
    <alternativeName>
        <fullName evidence="10">t(6)A37 threonylcarbamoyladenosine biosynthesis protein TsaE</fullName>
    </alternativeName>
</protein>
<dbReference type="InParanoid" id="A0A5C7EWA2"/>
<evidence type="ECO:0000313" key="11">
    <source>
        <dbReference type="EMBL" id="TXF11491.1"/>
    </source>
</evidence>
<dbReference type="GO" id="GO:0002949">
    <property type="term" value="P:tRNA threonylcarbamoyladenosine modification"/>
    <property type="evidence" value="ECO:0007669"/>
    <property type="project" value="InterPro"/>
</dbReference>
<evidence type="ECO:0000256" key="9">
    <source>
        <dbReference type="ARBA" id="ARBA00022842"/>
    </source>
</evidence>
<dbReference type="RefSeq" id="WP_147800120.1">
    <property type="nucleotide sequence ID" value="NZ_VPFL01000013.1"/>
</dbReference>
<dbReference type="Gene3D" id="3.40.50.300">
    <property type="entry name" value="P-loop containing nucleotide triphosphate hydrolases"/>
    <property type="match status" value="1"/>
</dbReference>
<organism evidence="11 12">
    <name type="scientific">Pelomicrobium methylotrophicum</name>
    <dbReference type="NCBI Taxonomy" id="2602750"/>
    <lineage>
        <taxon>Bacteria</taxon>
        <taxon>Pseudomonadati</taxon>
        <taxon>Pseudomonadota</taxon>
        <taxon>Hydrogenophilia</taxon>
        <taxon>Hydrogenophilia incertae sedis</taxon>
        <taxon>Pelomicrobium</taxon>
    </lineage>
</organism>
<comment type="subcellular location">
    <subcellularLocation>
        <location evidence="1">Cytoplasm</location>
    </subcellularLocation>
</comment>
<evidence type="ECO:0000256" key="3">
    <source>
        <dbReference type="ARBA" id="ARBA00019010"/>
    </source>
</evidence>